<dbReference type="STRING" id="504798.SAMN05421871_110298"/>
<dbReference type="Proteomes" id="UP000199651">
    <property type="component" value="Unassembled WGS sequence"/>
</dbReference>
<name>A0A1H0U0T0_9PSEU</name>
<dbReference type="EMBL" id="FNJB01000010">
    <property type="protein sequence ID" value="SDP59436.1"/>
    <property type="molecule type" value="Genomic_DNA"/>
</dbReference>
<dbReference type="AlphaFoldDB" id="A0A1H0U0T0"/>
<evidence type="ECO:0000313" key="1">
    <source>
        <dbReference type="EMBL" id="SDP59436.1"/>
    </source>
</evidence>
<proteinExistence type="predicted"/>
<keyword evidence="2" id="KW-1185">Reference proteome</keyword>
<dbReference type="OrthoDB" id="3637664at2"/>
<organism evidence="1 2">
    <name type="scientific">Actinokineospora alba</name>
    <dbReference type="NCBI Taxonomy" id="504798"/>
    <lineage>
        <taxon>Bacteria</taxon>
        <taxon>Bacillati</taxon>
        <taxon>Actinomycetota</taxon>
        <taxon>Actinomycetes</taxon>
        <taxon>Pseudonocardiales</taxon>
        <taxon>Pseudonocardiaceae</taxon>
        <taxon>Actinokineospora</taxon>
    </lineage>
</organism>
<dbReference type="RefSeq" id="WP_091381333.1">
    <property type="nucleotide sequence ID" value="NZ_FNDV01000010.1"/>
</dbReference>
<accession>A0A1H0U0T0</accession>
<sequence>MTGFLVDPEALSTAADAAKQAADVVRKLELGKVADLAAALPGTESAGTAGALGPHWEAVRGKWAEGMDSYATALTTAADGYRARDDDAAQGFGRTEGR</sequence>
<gene>
    <name evidence="1" type="ORF">SAMN05192558_110298</name>
</gene>
<evidence type="ECO:0008006" key="3">
    <source>
        <dbReference type="Google" id="ProtNLM"/>
    </source>
</evidence>
<reference evidence="2" key="1">
    <citation type="submission" date="2016-10" db="EMBL/GenBank/DDBJ databases">
        <authorList>
            <person name="Varghese N."/>
            <person name="Submissions S."/>
        </authorList>
    </citation>
    <scope>NUCLEOTIDE SEQUENCE [LARGE SCALE GENOMIC DNA]</scope>
    <source>
        <strain evidence="2">IBRC-M 10655</strain>
    </source>
</reference>
<protein>
    <recommendedName>
        <fullName evidence="3">Excreted virulence factor EspC, type VII ESX diderm</fullName>
    </recommendedName>
</protein>
<evidence type="ECO:0000313" key="2">
    <source>
        <dbReference type="Proteomes" id="UP000199651"/>
    </source>
</evidence>